<protein>
    <recommendedName>
        <fullName evidence="3">Nuclease SbcCD subunit C</fullName>
    </recommendedName>
</protein>
<dbReference type="InterPro" id="IPR038729">
    <property type="entry name" value="Rad50/SbcC_AAA"/>
</dbReference>
<dbReference type="Gene3D" id="3.40.50.300">
    <property type="entry name" value="P-loop containing nucleotide triphosphate hydrolases"/>
    <property type="match status" value="1"/>
</dbReference>
<sequence>MSTFKRLVIENFQSHQHTTIDFSDGLNVFVGPSDSGKSAILRAIRWVLFNVPRGSDYIRSGAKECRVSLTFADGTEVVRVRSSSINRYILRKPGEEERVFEGFGNTVPQEIVDVHRIEPIKLDQKELYVHFGTQLESPFLLFESNQNKAKTIGRISGAHLIDNALKKASSDRQQMNAEIKRLEQTRDEINEKLQPYENIAELEEQVARAEEAYLKAIQKQELCERLSKAQEQLGLVSKAKAGTEQFIASLRQLPQVEKLVHRLEQQKYHYRLLTRYHEQWGRLQIEKTKVKRIIEASASLPQLEAGLVSLKQHHVMLARYVESKRKWDEHHAERIRVEKRLQALAQVRDADLVVGRLQKQVNRVAKLEQLQRKWTLIRQESGQWKKTLERNRHARAVWQETLPALSEKKERLKRLTDLHKQWADVTARVKIGTEFCRDKKEEIKQLTQKLADEMKKLGNCPMCKRPIEEHDMEHLIHEYLGG</sequence>
<comment type="caution">
    <text evidence="6">The sequence shown here is derived from an EMBL/GenBank/DDBJ whole genome shotgun (WGS) entry which is preliminary data.</text>
</comment>
<feature type="coiled-coil region" evidence="4">
    <location>
        <begin position="165"/>
        <end position="219"/>
    </location>
</feature>
<comment type="similarity">
    <text evidence="1">Belongs to the SMC family. SbcC subfamily.</text>
</comment>
<dbReference type="InterPro" id="IPR027417">
    <property type="entry name" value="P-loop_NTPase"/>
</dbReference>
<dbReference type="Proteomes" id="UP001596500">
    <property type="component" value="Unassembled WGS sequence"/>
</dbReference>
<evidence type="ECO:0000313" key="6">
    <source>
        <dbReference type="EMBL" id="MFC7441527.1"/>
    </source>
</evidence>
<feature type="domain" description="Rad50/SbcC-type AAA" evidence="5">
    <location>
        <begin position="6"/>
        <end position="232"/>
    </location>
</feature>
<comment type="subunit">
    <text evidence="2">Heterodimer of SbcC and SbcD.</text>
</comment>
<reference evidence="7" key="1">
    <citation type="journal article" date="2019" name="Int. J. Syst. Evol. Microbiol.">
        <title>The Global Catalogue of Microorganisms (GCM) 10K type strain sequencing project: providing services to taxonomists for standard genome sequencing and annotation.</title>
        <authorList>
            <consortium name="The Broad Institute Genomics Platform"/>
            <consortium name="The Broad Institute Genome Sequencing Center for Infectious Disease"/>
            <person name="Wu L."/>
            <person name="Ma J."/>
        </authorList>
    </citation>
    <scope>NUCLEOTIDE SEQUENCE [LARGE SCALE GENOMIC DNA]</scope>
    <source>
        <strain evidence="7">CGMCC 1.12942</strain>
    </source>
</reference>
<evidence type="ECO:0000259" key="5">
    <source>
        <dbReference type="Pfam" id="PF13476"/>
    </source>
</evidence>
<keyword evidence="7" id="KW-1185">Reference proteome</keyword>
<keyword evidence="4" id="KW-0175">Coiled coil</keyword>
<evidence type="ECO:0000256" key="2">
    <source>
        <dbReference type="ARBA" id="ARBA00011322"/>
    </source>
</evidence>
<name>A0ABW2RLE8_9BACL</name>
<dbReference type="PANTHER" id="PTHR32114:SF2">
    <property type="entry name" value="ABC TRANSPORTER ABCH.3"/>
    <property type="match status" value="1"/>
</dbReference>
<dbReference type="RefSeq" id="WP_379864825.1">
    <property type="nucleotide sequence ID" value="NZ_JBHTBW010000025.1"/>
</dbReference>
<evidence type="ECO:0000313" key="7">
    <source>
        <dbReference type="Proteomes" id="UP001596500"/>
    </source>
</evidence>
<gene>
    <name evidence="6" type="ORF">ACFQNG_10220</name>
</gene>
<dbReference type="PANTHER" id="PTHR32114">
    <property type="entry name" value="ABC TRANSPORTER ABCH.3"/>
    <property type="match status" value="1"/>
</dbReference>
<organism evidence="6 7">
    <name type="scientific">Laceyella putida</name>
    <dbReference type="NCBI Taxonomy" id="110101"/>
    <lineage>
        <taxon>Bacteria</taxon>
        <taxon>Bacillati</taxon>
        <taxon>Bacillota</taxon>
        <taxon>Bacilli</taxon>
        <taxon>Bacillales</taxon>
        <taxon>Thermoactinomycetaceae</taxon>
        <taxon>Laceyella</taxon>
    </lineage>
</organism>
<evidence type="ECO:0000256" key="1">
    <source>
        <dbReference type="ARBA" id="ARBA00006930"/>
    </source>
</evidence>
<dbReference type="EMBL" id="JBHTBW010000025">
    <property type="protein sequence ID" value="MFC7441527.1"/>
    <property type="molecule type" value="Genomic_DNA"/>
</dbReference>
<accession>A0ABW2RLE8</accession>
<proteinExistence type="inferred from homology"/>
<dbReference type="SUPFAM" id="SSF52540">
    <property type="entry name" value="P-loop containing nucleoside triphosphate hydrolases"/>
    <property type="match status" value="1"/>
</dbReference>
<dbReference type="Pfam" id="PF13476">
    <property type="entry name" value="AAA_23"/>
    <property type="match status" value="1"/>
</dbReference>
<evidence type="ECO:0000256" key="4">
    <source>
        <dbReference type="SAM" id="Coils"/>
    </source>
</evidence>
<evidence type="ECO:0000256" key="3">
    <source>
        <dbReference type="ARBA" id="ARBA00013368"/>
    </source>
</evidence>